<evidence type="ECO:0008006" key="3">
    <source>
        <dbReference type="Google" id="ProtNLM"/>
    </source>
</evidence>
<dbReference type="EMBL" id="JBDIML010000002">
    <property type="protein sequence ID" value="MEN2766841.1"/>
    <property type="molecule type" value="Genomic_DNA"/>
</dbReference>
<gene>
    <name evidence="1" type="ORF">ABC228_06565</name>
</gene>
<sequence>MNLFAKNELSSLSSLFMHISSSRKIEDRCRIIAEQYFYPLYEYIYERIEDSSTILYLLLRYTFRTEWFHKNRLFTLYESDTKRGEDNLTLDLQEYLHNHGMDYPFSTPHSSSGRSDLVALLETNDPMVLDVKLFNLDKGYDKAYIRKGLVQAYRYALDYGKPTGYLLIYNLDKRNLSFEMNENSHVKTVKMGNKEIYIIVVNLFTDGKSASEIKKPLPYIIEDKYLLNFQEEE</sequence>
<keyword evidence="2" id="KW-1185">Reference proteome</keyword>
<organism evidence="1 2">
    <name type="scientific">Ornithinibacillus xuwenensis</name>
    <dbReference type="NCBI Taxonomy" id="3144668"/>
    <lineage>
        <taxon>Bacteria</taxon>
        <taxon>Bacillati</taxon>
        <taxon>Bacillota</taxon>
        <taxon>Bacilli</taxon>
        <taxon>Bacillales</taxon>
        <taxon>Bacillaceae</taxon>
        <taxon>Ornithinibacillus</taxon>
    </lineage>
</organism>
<reference evidence="1 2" key="1">
    <citation type="submission" date="2024-05" db="EMBL/GenBank/DDBJ databases">
        <authorList>
            <person name="Haq I."/>
            <person name="Ullah Z."/>
            <person name="Ahmad R."/>
            <person name="Li M."/>
            <person name="Tong Y."/>
        </authorList>
    </citation>
    <scope>NUCLEOTIDE SEQUENCE [LARGE SCALE GENOMIC DNA]</scope>
    <source>
        <strain evidence="1 2">16A2E</strain>
    </source>
</reference>
<accession>A0ABU9XF11</accession>
<protein>
    <recommendedName>
        <fullName evidence="3">Restriction endonuclease</fullName>
    </recommendedName>
</protein>
<comment type="caution">
    <text evidence="1">The sequence shown here is derived from an EMBL/GenBank/DDBJ whole genome shotgun (WGS) entry which is preliminary data.</text>
</comment>
<proteinExistence type="predicted"/>
<dbReference type="Proteomes" id="UP001444625">
    <property type="component" value="Unassembled WGS sequence"/>
</dbReference>
<evidence type="ECO:0000313" key="2">
    <source>
        <dbReference type="Proteomes" id="UP001444625"/>
    </source>
</evidence>
<dbReference type="RefSeq" id="WP_345824310.1">
    <property type="nucleotide sequence ID" value="NZ_JBDIML010000002.1"/>
</dbReference>
<evidence type="ECO:0000313" key="1">
    <source>
        <dbReference type="EMBL" id="MEN2766841.1"/>
    </source>
</evidence>
<name>A0ABU9XF11_9BACI</name>